<feature type="domain" description="Reverse transcriptase" evidence="1">
    <location>
        <begin position="1"/>
        <end position="189"/>
    </location>
</feature>
<dbReference type="AlphaFoldDB" id="A0AAQ3JPX0"/>
<dbReference type="Pfam" id="PF00078">
    <property type="entry name" value="RVT_1"/>
    <property type="match status" value="1"/>
</dbReference>
<accession>A0AAQ3JPX0</accession>
<evidence type="ECO:0000313" key="2">
    <source>
        <dbReference type="EMBL" id="WOK93631.1"/>
    </source>
</evidence>
<evidence type="ECO:0000259" key="1">
    <source>
        <dbReference type="PROSITE" id="PS50878"/>
    </source>
</evidence>
<sequence>MALKLDMSKAYDRVEWPFLLFILRKMGFNKHFMALIHKCISTTSFSIMSMGFNKHFMALIHKCISTTSFSIMSNGAVYDYFKPGRGLRQGDPLSPQLNAEFVKDGLQDLEQWCSKTLEQVLSVPQIYRIGTMFWDDKYGGAKGLSQECFALAITFALSKGQIELYRILPLGFHFVEYQIVSDHPKALTP</sequence>
<dbReference type="PANTHER" id="PTHR31635">
    <property type="entry name" value="REVERSE TRANSCRIPTASE DOMAIN-CONTAINING PROTEIN-RELATED"/>
    <property type="match status" value="1"/>
</dbReference>
<dbReference type="InterPro" id="IPR000477">
    <property type="entry name" value="RT_dom"/>
</dbReference>
<keyword evidence="3" id="KW-1185">Reference proteome</keyword>
<dbReference type="PROSITE" id="PS50878">
    <property type="entry name" value="RT_POL"/>
    <property type="match status" value="1"/>
</dbReference>
<dbReference type="SUPFAM" id="SSF56672">
    <property type="entry name" value="DNA/RNA polymerases"/>
    <property type="match status" value="1"/>
</dbReference>
<dbReference type="InterPro" id="IPR043502">
    <property type="entry name" value="DNA/RNA_pol_sf"/>
</dbReference>
<evidence type="ECO:0000313" key="3">
    <source>
        <dbReference type="Proteomes" id="UP001327560"/>
    </source>
</evidence>
<protein>
    <recommendedName>
        <fullName evidence="1">Reverse transcriptase domain-containing protein</fullName>
    </recommendedName>
</protein>
<organism evidence="2 3">
    <name type="scientific">Canna indica</name>
    <name type="common">Indian-shot</name>
    <dbReference type="NCBI Taxonomy" id="4628"/>
    <lineage>
        <taxon>Eukaryota</taxon>
        <taxon>Viridiplantae</taxon>
        <taxon>Streptophyta</taxon>
        <taxon>Embryophyta</taxon>
        <taxon>Tracheophyta</taxon>
        <taxon>Spermatophyta</taxon>
        <taxon>Magnoliopsida</taxon>
        <taxon>Liliopsida</taxon>
        <taxon>Zingiberales</taxon>
        <taxon>Cannaceae</taxon>
        <taxon>Canna</taxon>
    </lineage>
</organism>
<reference evidence="2 3" key="1">
    <citation type="submission" date="2023-10" db="EMBL/GenBank/DDBJ databases">
        <title>Chromosome-scale genome assembly provides insights into flower coloration mechanisms of Canna indica.</title>
        <authorList>
            <person name="Li C."/>
        </authorList>
    </citation>
    <scope>NUCLEOTIDE SEQUENCE [LARGE SCALE GENOMIC DNA]</scope>
    <source>
        <tissue evidence="2">Flower</tissue>
    </source>
</reference>
<dbReference type="EMBL" id="CP136890">
    <property type="protein sequence ID" value="WOK93631.1"/>
    <property type="molecule type" value="Genomic_DNA"/>
</dbReference>
<dbReference type="PANTHER" id="PTHR31635:SF196">
    <property type="entry name" value="REVERSE TRANSCRIPTASE DOMAIN-CONTAINING PROTEIN-RELATED"/>
    <property type="match status" value="1"/>
</dbReference>
<dbReference type="Proteomes" id="UP001327560">
    <property type="component" value="Chromosome 1"/>
</dbReference>
<proteinExistence type="predicted"/>
<gene>
    <name evidence="2" type="ORF">Cni_G02331</name>
</gene>
<name>A0AAQ3JPX0_9LILI</name>